<proteinExistence type="predicted"/>
<protein>
    <submittedName>
        <fullName evidence="1">Uncharacterized protein</fullName>
    </submittedName>
</protein>
<reference evidence="1" key="2">
    <citation type="journal article" date="2020" name="Nat. Commun.">
        <title>Large-scale genome sequencing of mycorrhizal fungi provides insights into the early evolution of symbiotic traits.</title>
        <authorList>
            <person name="Miyauchi S."/>
            <person name="Kiss E."/>
            <person name="Kuo A."/>
            <person name="Drula E."/>
            <person name="Kohler A."/>
            <person name="Sanchez-Garcia M."/>
            <person name="Morin E."/>
            <person name="Andreopoulos B."/>
            <person name="Barry K.W."/>
            <person name="Bonito G."/>
            <person name="Buee M."/>
            <person name="Carver A."/>
            <person name="Chen C."/>
            <person name="Cichocki N."/>
            <person name="Clum A."/>
            <person name="Culley D."/>
            <person name="Crous P.W."/>
            <person name="Fauchery L."/>
            <person name="Girlanda M."/>
            <person name="Hayes R.D."/>
            <person name="Keri Z."/>
            <person name="LaButti K."/>
            <person name="Lipzen A."/>
            <person name="Lombard V."/>
            <person name="Magnuson J."/>
            <person name="Maillard F."/>
            <person name="Murat C."/>
            <person name="Nolan M."/>
            <person name="Ohm R.A."/>
            <person name="Pangilinan J."/>
            <person name="Pereira M.F."/>
            <person name="Perotto S."/>
            <person name="Peter M."/>
            <person name="Pfister S."/>
            <person name="Riley R."/>
            <person name="Sitrit Y."/>
            <person name="Stielow J.B."/>
            <person name="Szollosi G."/>
            <person name="Zifcakova L."/>
            <person name="Stursova M."/>
            <person name="Spatafora J.W."/>
            <person name="Tedersoo L."/>
            <person name="Vaario L.M."/>
            <person name="Yamada A."/>
            <person name="Yan M."/>
            <person name="Wang P."/>
            <person name="Xu J."/>
            <person name="Bruns T."/>
            <person name="Baldrian P."/>
            <person name="Vilgalys R."/>
            <person name="Dunand C."/>
            <person name="Henrissat B."/>
            <person name="Grigoriev I.V."/>
            <person name="Hibbett D."/>
            <person name="Nagy L.G."/>
            <person name="Martin F.M."/>
        </authorList>
    </citation>
    <scope>NUCLEOTIDE SEQUENCE</scope>
    <source>
        <strain evidence="1">P2</strain>
    </source>
</reference>
<evidence type="ECO:0000313" key="2">
    <source>
        <dbReference type="Proteomes" id="UP000886501"/>
    </source>
</evidence>
<reference evidence="1" key="1">
    <citation type="submission" date="2019-10" db="EMBL/GenBank/DDBJ databases">
        <authorList>
            <consortium name="DOE Joint Genome Institute"/>
            <person name="Kuo A."/>
            <person name="Miyauchi S."/>
            <person name="Kiss E."/>
            <person name="Drula E."/>
            <person name="Kohler A."/>
            <person name="Sanchez-Garcia M."/>
            <person name="Andreopoulos B."/>
            <person name="Barry K.W."/>
            <person name="Bonito G."/>
            <person name="Buee M."/>
            <person name="Carver A."/>
            <person name="Chen C."/>
            <person name="Cichocki N."/>
            <person name="Clum A."/>
            <person name="Culley D."/>
            <person name="Crous P.W."/>
            <person name="Fauchery L."/>
            <person name="Girlanda M."/>
            <person name="Hayes R."/>
            <person name="Keri Z."/>
            <person name="Labutti K."/>
            <person name="Lipzen A."/>
            <person name="Lombard V."/>
            <person name="Magnuson J."/>
            <person name="Maillard F."/>
            <person name="Morin E."/>
            <person name="Murat C."/>
            <person name="Nolan M."/>
            <person name="Ohm R."/>
            <person name="Pangilinan J."/>
            <person name="Pereira M."/>
            <person name="Perotto S."/>
            <person name="Peter M."/>
            <person name="Riley R."/>
            <person name="Sitrit Y."/>
            <person name="Stielow B."/>
            <person name="Szollosi G."/>
            <person name="Zifcakova L."/>
            <person name="Stursova M."/>
            <person name="Spatafora J.W."/>
            <person name="Tedersoo L."/>
            <person name="Vaario L.-M."/>
            <person name="Yamada A."/>
            <person name="Yan M."/>
            <person name="Wang P."/>
            <person name="Xu J."/>
            <person name="Bruns T."/>
            <person name="Baldrian P."/>
            <person name="Vilgalys R."/>
            <person name="Henrissat B."/>
            <person name="Grigoriev I.V."/>
            <person name="Hibbett D."/>
            <person name="Nagy L.G."/>
            <person name="Martin F.M."/>
        </authorList>
    </citation>
    <scope>NUCLEOTIDE SEQUENCE</scope>
    <source>
        <strain evidence="1">P2</strain>
    </source>
</reference>
<organism evidence="1 2">
    <name type="scientific">Thelephora ganbajun</name>
    <name type="common">Ganba fungus</name>
    <dbReference type="NCBI Taxonomy" id="370292"/>
    <lineage>
        <taxon>Eukaryota</taxon>
        <taxon>Fungi</taxon>
        <taxon>Dikarya</taxon>
        <taxon>Basidiomycota</taxon>
        <taxon>Agaricomycotina</taxon>
        <taxon>Agaricomycetes</taxon>
        <taxon>Thelephorales</taxon>
        <taxon>Thelephoraceae</taxon>
        <taxon>Thelephora</taxon>
    </lineage>
</organism>
<gene>
    <name evidence="1" type="ORF">BDM02DRAFT_3273313</name>
</gene>
<name>A0ACB6Z088_THEGA</name>
<keyword evidence="2" id="KW-1185">Reference proteome</keyword>
<accession>A0ACB6Z088</accession>
<dbReference type="EMBL" id="MU118349">
    <property type="protein sequence ID" value="KAF9642810.1"/>
    <property type="molecule type" value="Genomic_DNA"/>
</dbReference>
<comment type="caution">
    <text evidence="1">The sequence shown here is derived from an EMBL/GenBank/DDBJ whole genome shotgun (WGS) entry which is preliminary data.</text>
</comment>
<evidence type="ECO:0000313" key="1">
    <source>
        <dbReference type="EMBL" id="KAF9642810.1"/>
    </source>
</evidence>
<dbReference type="Proteomes" id="UP000886501">
    <property type="component" value="Unassembled WGS sequence"/>
</dbReference>
<sequence>MDPPHFLLDALNDSIVSGTFIDTKFYVFSRRETSGRVGSPRALYCNSRVLNTVPYFFAQVFSDAFSEGQMRDIDGGFPSDSHPYTEYYDYLSDSDLEDDSEEEEEESSGDDNPGLPQGPHDSDLQAPLATTSENLPRPSPDVGEVRNDDELILNPLNYSTSSANLHHRRLVGSLVRMGKVSIIHDMAAVTFEAMVHFLYTGRIEFAPFSSDSRHELPAEATSGDWSVARLPRPSAKSIYRLADKYDIPALKQRAKAYIHENLEHCNIVDEVFSGFSFSFPEILSVQVSRLVSKMKEESKGGTESIAGKQLLHKIATLSQSQLARATDTLAMIWSGVAGPLDLPAPELESTPSVKSILPPNWHRVELALLKSILTGTFIDVQFYAYNAINNNLPLDPKPLFTSSIVIEEWGPAITTQTVGVDSQAVCLADGITDDYECWRGDLSETLHKAKTVLKYRTEAAAAESCEPVVLVLGAWKTWMSLLSYAYTNEMSFAPLQTSAHDSGSVADAKVQQPQPCSPRSMYSLATALGIENIKDDALRDVQSKLSTSNIARELFTSFAASHKAVMDMEIQFFHENFTEKDPKLLMDHIQRMASGEAPFFSTTLSLVYGKLLEKAFTQPTHSTADSDDEEEGSGSSSSDEDSEAVEYAKWAQGADVGRVCEGDMHTGCGKPATYVKIRGSFRYSCYLKCREHAVSWECSKIPDKYLW</sequence>